<sequence length="130" mass="14073">MEIKKIDPLVVEMKDEGVLPRAIGVTTPRTSSHPLGKADHFTTAIWECSPGRFPWTYPDAELMHILAGAATFTPDVGEPISFRAGDTLFFPSGVSGQWDVIETIRKVYAIFIAASSGGPPILLGKNDQFG</sequence>
<comment type="caution">
    <text evidence="2">The sequence shown here is derived from an EMBL/GenBank/DDBJ whole genome shotgun (WGS) entry which is preliminary data.</text>
</comment>
<dbReference type="Pfam" id="PF05899">
    <property type="entry name" value="Cupin_3"/>
    <property type="match status" value="1"/>
</dbReference>
<dbReference type="Gene3D" id="2.60.120.10">
    <property type="entry name" value="Jelly Rolls"/>
    <property type="match status" value="1"/>
</dbReference>
<dbReference type="Proteomes" id="UP001386437">
    <property type="component" value="Unassembled WGS sequence"/>
</dbReference>
<dbReference type="EMBL" id="JACFYJ010000015">
    <property type="protein sequence ID" value="MEI5997900.1"/>
    <property type="molecule type" value="Genomic_DNA"/>
</dbReference>
<dbReference type="InterPro" id="IPR014710">
    <property type="entry name" value="RmlC-like_jellyroll"/>
</dbReference>
<dbReference type="PANTHER" id="PTHR40943">
    <property type="entry name" value="CYTOPLASMIC PROTEIN-RELATED"/>
    <property type="match status" value="1"/>
</dbReference>
<accession>A0ABU8IQR1</accession>
<evidence type="ECO:0000313" key="3">
    <source>
        <dbReference type="Proteomes" id="UP001386437"/>
    </source>
</evidence>
<dbReference type="PANTHER" id="PTHR40943:SF1">
    <property type="entry name" value="CYTOPLASMIC PROTEIN"/>
    <property type="match status" value="1"/>
</dbReference>
<dbReference type="InterPro" id="IPR011051">
    <property type="entry name" value="RmlC_Cupin_sf"/>
</dbReference>
<feature type="domain" description="(S)-ureidoglycine aminohydrolase cupin" evidence="1">
    <location>
        <begin position="36"/>
        <end position="108"/>
    </location>
</feature>
<evidence type="ECO:0000313" key="2">
    <source>
        <dbReference type="EMBL" id="MEI5997900.1"/>
    </source>
</evidence>
<protein>
    <submittedName>
        <fullName evidence="2">Cupin domain-containing protein</fullName>
    </submittedName>
</protein>
<dbReference type="CDD" id="cd02227">
    <property type="entry name" value="cupin_TM1112-like"/>
    <property type="match status" value="1"/>
</dbReference>
<name>A0ABU8IQR1_9BURK</name>
<evidence type="ECO:0000259" key="1">
    <source>
        <dbReference type="Pfam" id="PF05899"/>
    </source>
</evidence>
<proteinExistence type="predicted"/>
<dbReference type="RefSeq" id="WP_336598108.1">
    <property type="nucleotide sequence ID" value="NZ_JACFYJ010000015.1"/>
</dbReference>
<gene>
    <name evidence="2" type="ORF">H3V53_12035</name>
</gene>
<dbReference type="SUPFAM" id="SSF51182">
    <property type="entry name" value="RmlC-like cupins"/>
    <property type="match status" value="1"/>
</dbReference>
<reference evidence="2 3" key="1">
    <citation type="journal article" date="2022" name="Arch. Microbiol.">
        <title>Paraburkholderia bengalensis sp. nov. isolated from roots of Oryza sativa, IR64.</title>
        <authorList>
            <person name="Nag P."/>
            <person name="Mondal N."/>
            <person name="Sarkar J."/>
            <person name="Das S."/>
        </authorList>
    </citation>
    <scope>NUCLEOTIDE SEQUENCE [LARGE SCALE GENOMIC DNA]</scope>
    <source>
        <strain evidence="2 3">IR64_4_BI</strain>
    </source>
</reference>
<dbReference type="InterPro" id="IPR008579">
    <property type="entry name" value="UGlyAH_Cupin_dom"/>
</dbReference>
<keyword evidence="3" id="KW-1185">Reference proteome</keyword>
<organism evidence="2 3">
    <name type="scientific">Paraburkholderia bengalensis</name>
    <dbReference type="NCBI Taxonomy" id="2747562"/>
    <lineage>
        <taxon>Bacteria</taxon>
        <taxon>Pseudomonadati</taxon>
        <taxon>Pseudomonadota</taxon>
        <taxon>Betaproteobacteria</taxon>
        <taxon>Burkholderiales</taxon>
        <taxon>Burkholderiaceae</taxon>
        <taxon>Paraburkholderia</taxon>
    </lineage>
</organism>